<proteinExistence type="predicted"/>
<gene>
    <name evidence="1" type="ORF">NM208_g17212</name>
</gene>
<accession>A0ACC1RC52</accession>
<evidence type="ECO:0000313" key="2">
    <source>
        <dbReference type="Proteomes" id="UP001148629"/>
    </source>
</evidence>
<dbReference type="EMBL" id="JANRMS010005992">
    <property type="protein sequence ID" value="KAJ3500158.1"/>
    <property type="molecule type" value="Genomic_DNA"/>
</dbReference>
<keyword evidence="2" id="KW-1185">Reference proteome</keyword>
<organism evidence="1 2">
    <name type="scientific">Fusarium decemcellulare</name>
    <dbReference type="NCBI Taxonomy" id="57161"/>
    <lineage>
        <taxon>Eukaryota</taxon>
        <taxon>Fungi</taxon>
        <taxon>Dikarya</taxon>
        <taxon>Ascomycota</taxon>
        <taxon>Pezizomycotina</taxon>
        <taxon>Sordariomycetes</taxon>
        <taxon>Hypocreomycetidae</taxon>
        <taxon>Hypocreales</taxon>
        <taxon>Nectriaceae</taxon>
        <taxon>Fusarium</taxon>
        <taxon>Fusarium decemcellulare species complex</taxon>
    </lineage>
</organism>
<protein>
    <submittedName>
        <fullName evidence="1">Uncharacterized protein</fullName>
    </submittedName>
</protein>
<dbReference type="Proteomes" id="UP001148629">
    <property type="component" value="Unassembled WGS sequence"/>
</dbReference>
<comment type="caution">
    <text evidence="1">The sequence shown here is derived from an EMBL/GenBank/DDBJ whole genome shotgun (WGS) entry which is preliminary data.</text>
</comment>
<evidence type="ECO:0000313" key="1">
    <source>
        <dbReference type="EMBL" id="KAJ3500158.1"/>
    </source>
</evidence>
<name>A0ACC1RC52_9HYPO</name>
<reference evidence="1" key="1">
    <citation type="submission" date="2022-08" db="EMBL/GenBank/DDBJ databases">
        <title>Genome Sequence of Fusarium decemcellulare.</title>
        <authorList>
            <person name="Buettner E."/>
        </authorList>
    </citation>
    <scope>NUCLEOTIDE SEQUENCE</scope>
    <source>
        <strain evidence="1">Babe19</strain>
    </source>
</reference>
<sequence>MTQTVAKSTKCASQTDVSLAAAAAAALPAHTFVPPLPYAPGLIFSLSSRKSVSYESPSGAEALFAAAAAAFSSSLWLGYSSHHVDITSSRRLSLSLPRYRSCSCCSTGLHLRTTIHINNNNMDAS</sequence>